<dbReference type="InterPro" id="IPR007307">
    <property type="entry name" value="Ltv1"/>
</dbReference>
<dbReference type="EMBL" id="CADEPI010000023">
    <property type="protein sequence ID" value="CAB3365962.1"/>
    <property type="molecule type" value="Genomic_DNA"/>
</dbReference>
<sequence>MPKKRKFIDKKHAVTFQVVHRSQKDPLAADEDMPQRVLLPMAGKKKKPEDVDKMKEEQRKYNIFFDDDYDYMQHIKSVDDHDVELQRVEKFRIERQKLDSGPSTSNVTHSSARGNKIELPASVFASETEEEVGLLNKAAPMGLRLDVDPDIVAAMDDDFNFDDPDNMLEDNFLELANADCSDIEEGDEEDEEDMWSDAQDSGDCDSSEMGDNVPSLDGVRFGDECAKSSRFTEYSMSSSVVKRNEQLTLLDEKFEHFMERYDDIELGGLECDEIEGHLSVDSPLLKQYAEEFAKKKRQMLENDAARRLAVLQESDEEDNLVALKVEARQADKWDCESILSTYSNIYNHPKLIPREEPKNNKIKISAKTGMPVGVLGRGLTAKALATLDAINGLHARDDDEMSTALSVLSTLSIRPKDETPKERVQRKKALKLYRKDRRLEKKANKEAFKEETKLQQKLQVHNKVSSNAVKIV</sequence>
<dbReference type="PANTHER" id="PTHR21531:SF0">
    <property type="entry name" value="PROTEIN LTV1 HOMOLOG"/>
    <property type="match status" value="1"/>
</dbReference>
<feature type="compositionally biased region" description="Acidic residues" evidence="3">
    <location>
        <begin position="183"/>
        <end position="208"/>
    </location>
</feature>
<feature type="region of interest" description="Disordered" evidence="3">
    <location>
        <begin position="22"/>
        <end position="54"/>
    </location>
</feature>
<protein>
    <recommendedName>
        <fullName evidence="2">Protein LTV1 homolog</fullName>
    </recommendedName>
</protein>
<dbReference type="Proteomes" id="UP000494165">
    <property type="component" value="Unassembled WGS sequence"/>
</dbReference>
<dbReference type="GO" id="GO:0000056">
    <property type="term" value="P:ribosomal small subunit export from nucleus"/>
    <property type="evidence" value="ECO:0007669"/>
    <property type="project" value="TreeGrafter"/>
</dbReference>
<evidence type="ECO:0000313" key="4">
    <source>
        <dbReference type="EMBL" id="CAB3365962.1"/>
    </source>
</evidence>
<dbReference type="GO" id="GO:0005829">
    <property type="term" value="C:cytosol"/>
    <property type="evidence" value="ECO:0007669"/>
    <property type="project" value="TreeGrafter"/>
</dbReference>
<dbReference type="Pfam" id="PF04180">
    <property type="entry name" value="LTV"/>
    <property type="match status" value="2"/>
</dbReference>
<name>A0A8S1C4W8_9INSE</name>
<dbReference type="GO" id="GO:0042274">
    <property type="term" value="P:ribosomal small subunit biogenesis"/>
    <property type="evidence" value="ECO:0007669"/>
    <property type="project" value="InterPro"/>
</dbReference>
<accession>A0A8S1C4W8</accession>
<dbReference type="OrthoDB" id="5852896at2759"/>
<reference evidence="4 5" key="1">
    <citation type="submission" date="2020-04" db="EMBL/GenBank/DDBJ databases">
        <authorList>
            <person name="Alioto T."/>
            <person name="Alioto T."/>
            <person name="Gomez Garrido J."/>
        </authorList>
    </citation>
    <scope>NUCLEOTIDE SEQUENCE [LARGE SCALE GENOMIC DNA]</scope>
</reference>
<dbReference type="AlphaFoldDB" id="A0A8S1C4W8"/>
<feature type="region of interest" description="Disordered" evidence="3">
    <location>
        <begin position="183"/>
        <end position="218"/>
    </location>
</feature>
<dbReference type="PANTHER" id="PTHR21531">
    <property type="entry name" value="LOW-TEMPERATURE VIABILITY PROTEIN LTV1-RELATED"/>
    <property type="match status" value="1"/>
</dbReference>
<evidence type="ECO:0000256" key="3">
    <source>
        <dbReference type="SAM" id="MobiDB-lite"/>
    </source>
</evidence>
<comment type="similarity">
    <text evidence="1">Belongs to the LTV1 family.</text>
</comment>
<keyword evidence="5" id="KW-1185">Reference proteome</keyword>
<dbReference type="GO" id="GO:0030688">
    <property type="term" value="C:preribosome, small subunit precursor"/>
    <property type="evidence" value="ECO:0007669"/>
    <property type="project" value="TreeGrafter"/>
</dbReference>
<evidence type="ECO:0000256" key="1">
    <source>
        <dbReference type="ARBA" id="ARBA00009078"/>
    </source>
</evidence>
<comment type="caution">
    <text evidence="4">The sequence shown here is derived from an EMBL/GenBank/DDBJ whole genome shotgun (WGS) entry which is preliminary data.</text>
</comment>
<dbReference type="GO" id="GO:0005634">
    <property type="term" value="C:nucleus"/>
    <property type="evidence" value="ECO:0007669"/>
    <property type="project" value="TreeGrafter"/>
</dbReference>
<organism evidence="4 5">
    <name type="scientific">Cloeon dipterum</name>
    <dbReference type="NCBI Taxonomy" id="197152"/>
    <lineage>
        <taxon>Eukaryota</taxon>
        <taxon>Metazoa</taxon>
        <taxon>Ecdysozoa</taxon>
        <taxon>Arthropoda</taxon>
        <taxon>Hexapoda</taxon>
        <taxon>Insecta</taxon>
        <taxon>Pterygota</taxon>
        <taxon>Palaeoptera</taxon>
        <taxon>Ephemeroptera</taxon>
        <taxon>Pisciforma</taxon>
        <taxon>Baetidae</taxon>
        <taxon>Cloeon</taxon>
    </lineage>
</organism>
<proteinExistence type="inferred from homology"/>
<evidence type="ECO:0000313" key="5">
    <source>
        <dbReference type="Proteomes" id="UP000494165"/>
    </source>
</evidence>
<evidence type="ECO:0000256" key="2">
    <source>
        <dbReference type="ARBA" id="ARBA00021561"/>
    </source>
</evidence>
<gene>
    <name evidence="4" type="ORF">CLODIP_2_CD16189</name>
</gene>